<dbReference type="AlphaFoldDB" id="A0A8J3IH01"/>
<dbReference type="Proteomes" id="UP000597444">
    <property type="component" value="Unassembled WGS sequence"/>
</dbReference>
<dbReference type="Pfam" id="PF13738">
    <property type="entry name" value="Pyr_redox_3"/>
    <property type="match status" value="1"/>
</dbReference>
<dbReference type="RefSeq" id="WP_220202004.1">
    <property type="nucleotide sequence ID" value="NZ_BNJK01000001.1"/>
</dbReference>
<keyword evidence="3" id="KW-1185">Reference proteome</keyword>
<dbReference type="GO" id="GO:0004497">
    <property type="term" value="F:monooxygenase activity"/>
    <property type="evidence" value="ECO:0007669"/>
    <property type="project" value="TreeGrafter"/>
</dbReference>
<dbReference type="SUPFAM" id="SSF51905">
    <property type="entry name" value="FAD/NAD(P)-binding domain"/>
    <property type="match status" value="2"/>
</dbReference>
<dbReference type="GO" id="GO:0050660">
    <property type="term" value="F:flavin adenine dinucleotide binding"/>
    <property type="evidence" value="ECO:0007669"/>
    <property type="project" value="TreeGrafter"/>
</dbReference>
<name>A0A8J3IH01_9CHLR</name>
<accession>A0A8J3IH01</accession>
<dbReference type="EMBL" id="BNJK01000001">
    <property type="protein sequence ID" value="GHO91084.1"/>
    <property type="molecule type" value="Genomic_DNA"/>
</dbReference>
<evidence type="ECO:0000313" key="2">
    <source>
        <dbReference type="EMBL" id="GHO91084.1"/>
    </source>
</evidence>
<evidence type="ECO:0000313" key="3">
    <source>
        <dbReference type="Proteomes" id="UP000597444"/>
    </source>
</evidence>
<keyword evidence="1" id="KW-0560">Oxidoreductase</keyword>
<sequence length="413" mass="45495">MTTKHIETVIIGGGQAGLALSYYLTQQGQPHIVLERGQVGETWRSQRWDSFTLITPNWTIQLPGFEYQGDDPGGFLTRKDIIKYLEQYAQSFNAPLQSGVRVTALRPQSGSNGYLVETEETTFKANNVVLATGAYQKPKLPKGSDTLPADIYQIHSSQYKEPESLPSGAVLVVGTGQSGFQIAEELHESGRQVYLSISSCGKTPLNYRGKDVVWWLTKMGFFDRTVDQLPSPMAKFACSPHASNKHGERDVTLRQFARQGMILLGHLEAIEGKKLIIAPDVKENLAKSEAFTAQIMQMIDGYIAKTGIEATARKETDEPTPTVLINAKPILTLDLPSANIKTVIWATGYQLDFGWVQIPVFDKTGYPVHRRGVTDSPGLYFLGLHWLYKTKSALLSGIGEDAAFIASAIAARN</sequence>
<protein>
    <submittedName>
        <fullName evidence="2">FAD-dependent oxidoreductase</fullName>
    </submittedName>
</protein>
<organism evidence="2 3">
    <name type="scientific">Reticulibacter mediterranei</name>
    <dbReference type="NCBI Taxonomy" id="2778369"/>
    <lineage>
        <taxon>Bacteria</taxon>
        <taxon>Bacillati</taxon>
        <taxon>Chloroflexota</taxon>
        <taxon>Ktedonobacteria</taxon>
        <taxon>Ktedonobacterales</taxon>
        <taxon>Reticulibacteraceae</taxon>
        <taxon>Reticulibacter</taxon>
    </lineage>
</organism>
<dbReference type="InterPro" id="IPR050982">
    <property type="entry name" value="Auxin_biosynth/cation_transpt"/>
</dbReference>
<evidence type="ECO:0000256" key="1">
    <source>
        <dbReference type="ARBA" id="ARBA00023002"/>
    </source>
</evidence>
<proteinExistence type="predicted"/>
<comment type="caution">
    <text evidence="2">The sequence shown here is derived from an EMBL/GenBank/DDBJ whole genome shotgun (WGS) entry which is preliminary data.</text>
</comment>
<dbReference type="PANTHER" id="PTHR43539:SF78">
    <property type="entry name" value="FLAVIN-CONTAINING MONOOXYGENASE"/>
    <property type="match status" value="1"/>
</dbReference>
<dbReference type="PRINTS" id="PR00411">
    <property type="entry name" value="PNDRDTASEI"/>
</dbReference>
<dbReference type="PANTHER" id="PTHR43539">
    <property type="entry name" value="FLAVIN-BINDING MONOOXYGENASE-LIKE PROTEIN (AFU_ORTHOLOGUE AFUA_4G09220)"/>
    <property type="match status" value="1"/>
</dbReference>
<dbReference type="InterPro" id="IPR036188">
    <property type="entry name" value="FAD/NAD-bd_sf"/>
</dbReference>
<reference evidence="2" key="1">
    <citation type="submission" date="2020-10" db="EMBL/GenBank/DDBJ databases">
        <title>Taxonomic study of unclassified bacteria belonging to the class Ktedonobacteria.</title>
        <authorList>
            <person name="Yabe S."/>
            <person name="Wang C.M."/>
            <person name="Zheng Y."/>
            <person name="Sakai Y."/>
            <person name="Cavaletti L."/>
            <person name="Monciardini P."/>
            <person name="Donadio S."/>
        </authorList>
    </citation>
    <scope>NUCLEOTIDE SEQUENCE</scope>
    <source>
        <strain evidence="2">ID150040</strain>
    </source>
</reference>
<dbReference type="Gene3D" id="3.50.50.60">
    <property type="entry name" value="FAD/NAD(P)-binding domain"/>
    <property type="match status" value="2"/>
</dbReference>
<dbReference type="PRINTS" id="PR00368">
    <property type="entry name" value="FADPNR"/>
</dbReference>
<gene>
    <name evidence="2" type="ORF">KSF_011320</name>
</gene>